<dbReference type="KEGG" id="aqu:100635137"/>
<dbReference type="CDD" id="cd05509">
    <property type="entry name" value="Bromo_gcn5_like"/>
    <property type="match status" value="1"/>
</dbReference>
<evidence type="ECO:0000313" key="19">
    <source>
        <dbReference type="EnsemblMetazoa" id="Aqu2.1.41089_001"/>
    </source>
</evidence>
<sequence length="825" mass="94224">MASSSKGLPRRGGSALQKIAQKKEHVKQLPRVKKIERISMYLSCQYGACSCQGWRPPASQETLRLSDTCRSCRHPLENHCIPIKEQSDEQLDRILMVVFDMDNISLQARSEREDIDLRKNYNLLFHFLKKNMLQPRIPPLVHDKIGTPPFERPTITKAITNFVAYKFNNLPQAEWQMMYDLAKMFLYCFNHWKLETPTNHAHSSATDDHKVYKENYTRWICFCHVPVFCESLQKFDTTHAFGRTLLSSVFLVLRRQLMERFTSEQEKMIPEKRNLILNHFPRFLNILEAEIFSTSSPIWREDFTTGGDVVAAPSPAGSSFAPSPSSAAGLAGPLSVGPASVGPGSVGTRDYPNPSSFRASYVIPSPASVNVMPSPGQAHFTSPQISMSGEAADSPFHISPHQSKGGRSQPNYDTSSLDVGPMPKRPKIEGQDSFQVASDILQTVTDPRAMLGPETGFFDEQVSRDHTAKHEERNGIICFQLLHNSIKVKPHDDHLIWLLELKQMFSRQLPRMPVDYITRIVFDTKHYSLALMKEKRVIGGICFRPFVQQSFAEIVFCAVAANEHLKGYGTHMMNNLKDYCIRHSLLHLLTYADSTAIGYFKKQGFSKDIKLPRPHFVGYIKSYEGALLMECELNPKIPYTHLSDIIKKQKTIVHQLIERKQAEIRKVHPGLSCFRERGGAKRLELKDIPGILETGWKPSGEDPRTSYQIELESDIERLGEALSNVLTELKDHPISRPFHDPVNEAQAPNYYSIIKFPMDLNTVSERLASRYYNCLRLFISDMKWIFNNCRLYNEKGTELYKMANQFEKFFINKMKSSGLWYDINA</sequence>
<dbReference type="InterPro" id="IPR036427">
    <property type="entry name" value="Bromodomain-like_sf"/>
</dbReference>
<comment type="catalytic activity">
    <reaction evidence="14">
        <text>L-lysyl-[histone] + acetyl-CoA = N(6)-acetyl-L-lysyl-[histone] + CoA + H(+)</text>
        <dbReference type="Rhea" id="RHEA:21992"/>
        <dbReference type="Rhea" id="RHEA-COMP:9845"/>
        <dbReference type="Rhea" id="RHEA-COMP:11338"/>
        <dbReference type="ChEBI" id="CHEBI:15378"/>
        <dbReference type="ChEBI" id="CHEBI:29969"/>
        <dbReference type="ChEBI" id="CHEBI:57287"/>
        <dbReference type="ChEBI" id="CHEBI:57288"/>
        <dbReference type="ChEBI" id="CHEBI:61930"/>
        <dbReference type="EC" id="2.3.1.48"/>
    </reaction>
    <physiologicalReaction direction="left-to-right" evidence="14">
        <dbReference type="Rhea" id="RHEA:21993"/>
    </physiologicalReaction>
</comment>
<dbReference type="Pfam" id="PF00583">
    <property type="entry name" value="Acetyltransf_1"/>
    <property type="match status" value="1"/>
</dbReference>
<dbReference type="PROSITE" id="PS50014">
    <property type="entry name" value="BROMODOMAIN_2"/>
    <property type="match status" value="1"/>
</dbReference>
<keyword evidence="11" id="KW-0963">Cytoplasm</keyword>
<dbReference type="InterPro" id="IPR000182">
    <property type="entry name" value="GNAT_dom"/>
</dbReference>
<dbReference type="eggNOG" id="KOG1472">
    <property type="taxonomic scope" value="Eukaryota"/>
</dbReference>
<dbReference type="PANTHER" id="PTHR45750">
    <property type="entry name" value="GH11602P"/>
    <property type="match status" value="1"/>
</dbReference>
<evidence type="ECO:0000256" key="1">
    <source>
        <dbReference type="ARBA" id="ARBA00004123"/>
    </source>
</evidence>
<name>A0A1X7VMI4_AMPQE</name>
<evidence type="ECO:0000256" key="4">
    <source>
        <dbReference type="ARBA" id="ARBA00013184"/>
    </source>
</evidence>
<dbReference type="AlphaFoldDB" id="A0A1X7VMI4"/>
<dbReference type="GO" id="GO:0043992">
    <property type="term" value="F:histone H3K9 acetyltransferase activity"/>
    <property type="evidence" value="ECO:0007669"/>
    <property type="project" value="UniProtKB-ARBA"/>
</dbReference>
<keyword evidence="8 15" id="KW-0103">Bromodomain</keyword>
<evidence type="ECO:0000256" key="16">
    <source>
        <dbReference type="SAM" id="MobiDB-lite"/>
    </source>
</evidence>
<dbReference type="PROSITE" id="PS51186">
    <property type="entry name" value="GNAT"/>
    <property type="match status" value="1"/>
</dbReference>
<dbReference type="SMART" id="SM00297">
    <property type="entry name" value="BROMO"/>
    <property type="match status" value="1"/>
</dbReference>
<evidence type="ECO:0000256" key="8">
    <source>
        <dbReference type="ARBA" id="ARBA00023117"/>
    </source>
</evidence>
<comment type="subcellular location">
    <subcellularLocation>
        <location evidence="2">Cytoplasm</location>
        <location evidence="2">Cytoskeleton</location>
        <location evidence="2">Microtubule organizing center</location>
        <location evidence="2">Centrosome</location>
    </subcellularLocation>
    <subcellularLocation>
        <location evidence="1">Nucleus</location>
    </subcellularLocation>
</comment>
<evidence type="ECO:0000259" key="18">
    <source>
        <dbReference type="PROSITE" id="PS51186"/>
    </source>
</evidence>
<dbReference type="Pfam" id="PF06466">
    <property type="entry name" value="PCAF_N"/>
    <property type="match status" value="1"/>
</dbReference>
<evidence type="ECO:0000259" key="17">
    <source>
        <dbReference type="PROSITE" id="PS50014"/>
    </source>
</evidence>
<dbReference type="PROSITE" id="PS00633">
    <property type="entry name" value="BROMODOMAIN_1"/>
    <property type="match status" value="1"/>
</dbReference>
<feature type="compositionally biased region" description="Polar residues" evidence="16">
    <location>
        <begin position="400"/>
        <end position="415"/>
    </location>
</feature>
<feature type="region of interest" description="Disordered" evidence="16">
    <location>
        <begin position="1"/>
        <end position="22"/>
    </location>
</feature>
<dbReference type="PRINTS" id="PR00503">
    <property type="entry name" value="BROMODOMAIN"/>
</dbReference>
<evidence type="ECO:0000256" key="12">
    <source>
        <dbReference type="ARBA" id="ARBA00023242"/>
    </source>
</evidence>
<dbReference type="InParanoid" id="A0A1X7VMI4"/>
<keyword evidence="5" id="KW-0808">Transferase</keyword>
<dbReference type="GO" id="GO:0045944">
    <property type="term" value="P:positive regulation of transcription by RNA polymerase II"/>
    <property type="evidence" value="ECO:0007669"/>
    <property type="project" value="TreeGrafter"/>
</dbReference>
<evidence type="ECO:0000256" key="15">
    <source>
        <dbReference type="PROSITE-ProRule" id="PRU00035"/>
    </source>
</evidence>
<dbReference type="EnsemblMetazoa" id="Aqu2.1.41089_001">
    <property type="protein sequence ID" value="Aqu2.1.41089_001"/>
    <property type="gene ID" value="Aqu2.1.41089"/>
</dbReference>
<feature type="domain" description="N-acetyltransferase" evidence="18">
    <location>
        <begin position="486"/>
        <end position="634"/>
    </location>
</feature>
<comment type="similarity">
    <text evidence="3">Belongs to the acetyltransferase family. GCN5 subfamily.</text>
</comment>
<evidence type="ECO:0000256" key="11">
    <source>
        <dbReference type="ARBA" id="ARBA00023212"/>
    </source>
</evidence>
<evidence type="ECO:0000256" key="3">
    <source>
        <dbReference type="ARBA" id="ARBA00008607"/>
    </source>
</evidence>
<keyword evidence="9" id="KW-0010">Activator</keyword>
<dbReference type="InterPro" id="IPR018359">
    <property type="entry name" value="Bromodomain_CS"/>
</dbReference>
<dbReference type="Proteomes" id="UP000007879">
    <property type="component" value="Unassembled WGS sequence"/>
</dbReference>
<keyword evidence="20" id="KW-1185">Reference proteome</keyword>
<dbReference type="Pfam" id="PF00439">
    <property type="entry name" value="Bromodomain"/>
    <property type="match status" value="1"/>
</dbReference>
<keyword evidence="7" id="KW-0805">Transcription regulation</keyword>
<evidence type="ECO:0000256" key="9">
    <source>
        <dbReference type="ARBA" id="ARBA00023159"/>
    </source>
</evidence>
<keyword evidence="13" id="KW-0012">Acyltransferase</keyword>
<dbReference type="GO" id="GO:0005634">
    <property type="term" value="C:nucleus"/>
    <property type="evidence" value="ECO:0007669"/>
    <property type="project" value="UniProtKB-SubCell"/>
</dbReference>
<reference evidence="20" key="1">
    <citation type="journal article" date="2010" name="Nature">
        <title>The Amphimedon queenslandica genome and the evolution of animal complexity.</title>
        <authorList>
            <person name="Srivastava M."/>
            <person name="Simakov O."/>
            <person name="Chapman J."/>
            <person name="Fahey B."/>
            <person name="Gauthier M.E."/>
            <person name="Mitros T."/>
            <person name="Richards G.S."/>
            <person name="Conaco C."/>
            <person name="Dacre M."/>
            <person name="Hellsten U."/>
            <person name="Larroux C."/>
            <person name="Putnam N.H."/>
            <person name="Stanke M."/>
            <person name="Adamska M."/>
            <person name="Darling A."/>
            <person name="Degnan S.M."/>
            <person name="Oakley T.H."/>
            <person name="Plachetzki D.C."/>
            <person name="Zhai Y."/>
            <person name="Adamski M."/>
            <person name="Calcino A."/>
            <person name="Cummins S.F."/>
            <person name="Goodstein D.M."/>
            <person name="Harris C."/>
            <person name="Jackson D.J."/>
            <person name="Leys S.P."/>
            <person name="Shu S."/>
            <person name="Woodcroft B.J."/>
            <person name="Vervoort M."/>
            <person name="Kosik K.S."/>
            <person name="Manning G."/>
            <person name="Degnan B.M."/>
            <person name="Rokhsar D.S."/>
        </authorList>
    </citation>
    <scope>NUCLEOTIDE SEQUENCE [LARGE SCALE GENOMIC DNA]</scope>
</reference>
<dbReference type="InterPro" id="IPR001487">
    <property type="entry name" value="Bromodomain"/>
</dbReference>
<keyword evidence="12" id="KW-0539">Nucleus</keyword>
<dbReference type="GO" id="GO:0005813">
    <property type="term" value="C:centrosome"/>
    <property type="evidence" value="ECO:0007669"/>
    <property type="project" value="UniProtKB-SubCell"/>
</dbReference>
<feature type="domain" description="Bromo" evidence="17">
    <location>
        <begin position="730"/>
        <end position="800"/>
    </location>
</feature>
<proteinExistence type="inferred from homology"/>
<dbReference type="GO" id="GO:0140672">
    <property type="term" value="C:ATAC complex"/>
    <property type="evidence" value="ECO:0007669"/>
    <property type="project" value="TreeGrafter"/>
</dbReference>
<evidence type="ECO:0000256" key="13">
    <source>
        <dbReference type="ARBA" id="ARBA00023315"/>
    </source>
</evidence>
<evidence type="ECO:0000313" key="20">
    <source>
        <dbReference type="Proteomes" id="UP000007879"/>
    </source>
</evidence>
<dbReference type="InterPro" id="IPR037800">
    <property type="entry name" value="GCN5"/>
</dbReference>
<feature type="region of interest" description="Disordered" evidence="16">
    <location>
        <begin position="373"/>
        <end position="415"/>
    </location>
</feature>
<dbReference type="EnsemblMetazoa" id="XM_011411522.2">
    <property type="protein sequence ID" value="XP_011409824.1"/>
    <property type="gene ID" value="LOC100635137"/>
</dbReference>
<evidence type="ECO:0000256" key="10">
    <source>
        <dbReference type="ARBA" id="ARBA00023163"/>
    </source>
</evidence>
<dbReference type="STRING" id="400682.A0A1X7VMI4"/>
<protein>
    <recommendedName>
        <fullName evidence="4">histone acetyltransferase</fullName>
        <ecNumber evidence="4">2.3.1.48</ecNumber>
    </recommendedName>
</protein>
<evidence type="ECO:0000256" key="14">
    <source>
        <dbReference type="ARBA" id="ARBA00048940"/>
    </source>
</evidence>
<dbReference type="InterPro" id="IPR009464">
    <property type="entry name" value="PCAF_N"/>
</dbReference>
<dbReference type="PANTHER" id="PTHR45750:SF3">
    <property type="entry name" value="HISTONE ACETYLTRANSFERASE"/>
    <property type="match status" value="1"/>
</dbReference>
<accession>A0A1X7VMI4</accession>
<reference evidence="19" key="2">
    <citation type="submission" date="2017-05" db="UniProtKB">
        <authorList>
            <consortium name="EnsemblMetazoa"/>
        </authorList>
    </citation>
    <scope>IDENTIFICATION</scope>
</reference>
<dbReference type="OrthoDB" id="1937912at2759"/>
<dbReference type="SUPFAM" id="SSF55729">
    <property type="entry name" value="Acyl-CoA N-acyltransferases (Nat)"/>
    <property type="match status" value="1"/>
</dbReference>
<evidence type="ECO:0000256" key="7">
    <source>
        <dbReference type="ARBA" id="ARBA00023015"/>
    </source>
</evidence>
<gene>
    <name evidence="19" type="primary">100635137</name>
</gene>
<keyword evidence="11" id="KW-0206">Cytoskeleton</keyword>
<dbReference type="InterPro" id="IPR016181">
    <property type="entry name" value="Acyl_CoA_acyltransferase"/>
</dbReference>
<organism evidence="19">
    <name type="scientific">Amphimedon queenslandica</name>
    <name type="common">Sponge</name>
    <dbReference type="NCBI Taxonomy" id="400682"/>
    <lineage>
        <taxon>Eukaryota</taxon>
        <taxon>Metazoa</taxon>
        <taxon>Porifera</taxon>
        <taxon>Demospongiae</taxon>
        <taxon>Heteroscleromorpha</taxon>
        <taxon>Haplosclerida</taxon>
        <taxon>Niphatidae</taxon>
        <taxon>Amphimedon</taxon>
    </lineage>
</organism>
<dbReference type="EC" id="2.3.1.48" evidence="4"/>
<keyword evidence="6" id="KW-0156">Chromatin regulator</keyword>
<evidence type="ECO:0000256" key="6">
    <source>
        <dbReference type="ARBA" id="ARBA00022853"/>
    </source>
</evidence>
<dbReference type="SUPFAM" id="SSF47370">
    <property type="entry name" value="Bromodomain"/>
    <property type="match status" value="1"/>
</dbReference>
<dbReference type="Gene3D" id="3.40.630.30">
    <property type="match status" value="1"/>
</dbReference>
<keyword evidence="10" id="KW-0804">Transcription</keyword>
<dbReference type="Gene3D" id="1.20.920.10">
    <property type="entry name" value="Bromodomain-like"/>
    <property type="match status" value="1"/>
</dbReference>
<evidence type="ECO:0000256" key="2">
    <source>
        <dbReference type="ARBA" id="ARBA00004300"/>
    </source>
</evidence>
<evidence type="ECO:0000256" key="5">
    <source>
        <dbReference type="ARBA" id="ARBA00022679"/>
    </source>
</evidence>